<evidence type="ECO:0000256" key="1">
    <source>
        <dbReference type="ARBA" id="ARBA00000085"/>
    </source>
</evidence>
<dbReference type="InterPro" id="IPR050351">
    <property type="entry name" value="BphY/WalK/GraS-like"/>
</dbReference>
<evidence type="ECO:0000259" key="11">
    <source>
        <dbReference type="PROSITE" id="PS50113"/>
    </source>
</evidence>
<dbReference type="InterPro" id="IPR003661">
    <property type="entry name" value="HisK_dim/P_dom"/>
</dbReference>
<reference evidence="12 13" key="1">
    <citation type="submission" date="2022-04" db="EMBL/GenBank/DDBJ databases">
        <title>Positive selection, recombination, and allopatry shape intraspecific diversity of widespread and dominant cyanobacteria.</title>
        <authorList>
            <person name="Wei J."/>
            <person name="Shu W."/>
            <person name="Hu C."/>
        </authorList>
    </citation>
    <scope>NUCLEOTIDE SEQUENCE [LARGE SCALE GENOMIC DNA]</scope>
    <source>
        <strain evidence="12 13">DQ-A4</strain>
    </source>
</reference>
<evidence type="ECO:0000256" key="3">
    <source>
        <dbReference type="ARBA" id="ARBA00022553"/>
    </source>
</evidence>
<dbReference type="SMART" id="SM00387">
    <property type="entry name" value="HATPase_c"/>
    <property type="match status" value="1"/>
</dbReference>
<dbReference type="InterPro" id="IPR004358">
    <property type="entry name" value="Sig_transdc_His_kin-like_C"/>
</dbReference>
<keyword evidence="7" id="KW-0472">Membrane</keyword>
<dbReference type="EC" id="2.7.13.3" evidence="2"/>
<dbReference type="InterPro" id="IPR011006">
    <property type="entry name" value="CheY-like_superfamily"/>
</dbReference>
<dbReference type="PROSITE" id="PS50110">
    <property type="entry name" value="RESPONSE_REGULATORY"/>
    <property type="match status" value="1"/>
</dbReference>
<sequence>MTQPLRILLIDDNRSDRLLVLRELKREFDQLDVQQINSSGEFSRAIRAGNFDAVVTDFQLRWTTGLDILETVRQHYPRCPVVMFTNTGTEEVAVEAMKLGLDDYILKEPNRYIRVPTAVRIALERRQVQQRAALLEIRLQGLLNQVKIGIFRSSSEGILLEANRAFLELLGAESLAQASELNLIDTRHYYSLLIDLPPPQQQEQEVQLHRSDGTEFWALLTTTLNTVEGITVIDGLLEDITERKQGEVALQELNATLEARVQKRTAELEAVNQDLEEFTYSISHDLRAPLRAIQGFAQILLEDIGPSLDASNSECLHRILANTKQLNTLITDLLAYSRMRRVEVALESVNLSVALTDVLATLKPELQERQAQITLEEPLPMVRANAPMLNQVLINLLLNAVKFVANGVQPQVRVWAVENRPNEATGEPSTIRLYLEDNGIGIASEHQQQIFSPFARLHSEADYPGTGIGLAIARKGIERMGGQIGVESQLGQGSRFWIELPAGKP</sequence>
<dbReference type="InterPro" id="IPR003594">
    <property type="entry name" value="HATPase_dom"/>
</dbReference>
<dbReference type="InterPro" id="IPR035965">
    <property type="entry name" value="PAS-like_dom_sf"/>
</dbReference>
<feature type="domain" description="Histidine kinase" evidence="9">
    <location>
        <begin position="281"/>
        <end position="504"/>
    </location>
</feature>
<dbReference type="CDD" id="cd00082">
    <property type="entry name" value="HisKA"/>
    <property type="match status" value="1"/>
</dbReference>
<evidence type="ECO:0000256" key="5">
    <source>
        <dbReference type="ARBA" id="ARBA00022777"/>
    </source>
</evidence>
<feature type="domain" description="Response regulatory" evidence="10">
    <location>
        <begin position="6"/>
        <end position="122"/>
    </location>
</feature>
<dbReference type="InterPro" id="IPR005467">
    <property type="entry name" value="His_kinase_dom"/>
</dbReference>
<name>A0ABV0K4U1_9CYAN</name>
<dbReference type="Gene3D" id="3.30.565.10">
    <property type="entry name" value="Histidine kinase-like ATPase, C-terminal domain"/>
    <property type="match status" value="1"/>
</dbReference>
<gene>
    <name evidence="12" type="ORF">NC992_13045</name>
</gene>
<evidence type="ECO:0000256" key="7">
    <source>
        <dbReference type="ARBA" id="ARBA00023136"/>
    </source>
</evidence>
<dbReference type="CDD" id="cd00156">
    <property type="entry name" value="REC"/>
    <property type="match status" value="1"/>
</dbReference>
<dbReference type="Gene3D" id="1.10.287.130">
    <property type="match status" value="1"/>
</dbReference>
<dbReference type="RefSeq" id="WP_190700277.1">
    <property type="nucleotide sequence ID" value="NZ_JAMPKX010000005.1"/>
</dbReference>
<evidence type="ECO:0000313" key="13">
    <source>
        <dbReference type="Proteomes" id="UP001482513"/>
    </source>
</evidence>
<keyword evidence="6" id="KW-0902">Two-component regulatory system</keyword>
<keyword evidence="13" id="KW-1185">Reference proteome</keyword>
<organism evidence="12 13">
    <name type="scientific">Leptolyngbya subtilissima DQ-A4</name>
    <dbReference type="NCBI Taxonomy" id="2933933"/>
    <lineage>
        <taxon>Bacteria</taxon>
        <taxon>Bacillati</taxon>
        <taxon>Cyanobacteriota</taxon>
        <taxon>Cyanophyceae</taxon>
        <taxon>Leptolyngbyales</taxon>
        <taxon>Leptolyngbyaceae</taxon>
        <taxon>Leptolyngbya group</taxon>
        <taxon>Leptolyngbya</taxon>
    </lineage>
</organism>
<dbReference type="Gene3D" id="3.30.450.20">
    <property type="entry name" value="PAS domain"/>
    <property type="match status" value="1"/>
</dbReference>
<dbReference type="SUPFAM" id="SSF55874">
    <property type="entry name" value="ATPase domain of HSP90 chaperone/DNA topoisomerase II/histidine kinase"/>
    <property type="match status" value="1"/>
</dbReference>
<evidence type="ECO:0000256" key="8">
    <source>
        <dbReference type="PROSITE-ProRule" id="PRU00169"/>
    </source>
</evidence>
<comment type="caution">
    <text evidence="12">The sequence shown here is derived from an EMBL/GenBank/DDBJ whole genome shotgun (WGS) entry which is preliminary data.</text>
</comment>
<dbReference type="GO" id="GO:0005524">
    <property type="term" value="F:ATP binding"/>
    <property type="evidence" value="ECO:0007669"/>
    <property type="project" value="UniProtKB-KW"/>
</dbReference>
<comment type="catalytic activity">
    <reaction evidence="1">
        <text>ATP + protein L-histidine = ADP + protein N-phospho-L-histidine.</text>
        <dbReference type="EC" id="2.7.13.3"/>
    </reaction>
</comment>
<dbReference type="Pfam" id="PF02518">
    <property type="entry name" value="HATPase_c"/>
    <property type="match status" value="1"/>
</dbReference>
<dbReference type="SMART" id="SM00448">
    <property type="entry name" value="REC"/>
    <property type="match status" value="1"/>
</dbReference>
<evidence type="ECO:0000256" key="2">
    <source>
        <dbReference type="ARBA" id="ARBA00012438"/>
    </source>
</evidence>
<dbReference type="Proteomes" id="UP001482513">
    <property type="component" value="Unassembled WGS sequence"/>
</dbReference>
<evidence type="ECO:0000256" key="4">
    <source>
        <dbReference type="ARBA" id="ARBA00022679"/>
    </source>
</evidence>
<keyword evidence="5" id="KW-0418">Kinase</keyword>
<accession>A0ABV0K4U1</accession>
<dbReference type="Pfam" id="PF00512">
    <property type="entry name" value="HisKA"/>
    <property type="match status" value="1"/>
</dbReference>
<dbReference type="SUPFAM" id="SSF52172">
    <property type="entry name" value="CheY-like"/>
    <property type="match status" value="1"/>
</dbReference>
<evidence type="ECO:0000256" key="6">
    <source>
        <dbReference type="ARBA" id="ARBA00023012"/>
    </source>
</evidence>
<dbReference type="PROSITE" id="PS50109">
    <property type="entry name" value="HIS_KIN"/>
    <property type="match status" value="1"/>
</dbReference>
<dbReference type="Pfam" id="PF00072">
    <property type="entry name" value="Response_reg"/>
    <property type="match status" value="1"/>
</dbReference>
<dbReference type="InterPro" id="IPR036097">
    <property type="entry name" value="HisK_dim/P_sf"/>
</dbReference>
<dbReference type="EMBL" id="JAMPKX010000005">
    <property type="protein sequence ID" value="MEP0947803.1"/>
    <property type="molecule type" value="Genomic_DNA"/>
</dbReference>
<keyword evidence="4" id="KW-0808">Transferase</keyword>
<dbReference type="SUPFAM" id="SSF55785">
    <property type="entry name" value="PYP-like sensor domain (PAS domain)"/>
    <property type="match status" value="1"/>
</dbReference>
<keyword evidence="12" id="KW-0067">ATP-binding</keyword>
<dbReference type="PRINTS" id="PR00344">
    <property type="entry name" value="BCTRLSENSOR"/>
</dbReference>
<dbReference type="InterPro" id="IPR000014">
    <property type="entry name" value="PAS"/>
</dbReference>
<proteinExistence type="predicted"/>
<dbReference type="PANTHER" id="PTHR42878:SF15">
    <property type="entry name" value="BACTERIOPHYTOCHROME"/>
    <property type="match status" value="1"/>
</dbReference>
<dbReference type="InterPro" id="IPR036890">
    <property type="entry name" value="HATPase_C_sf"/>
</dbReference>
<feature type="domain" description="PAC" evidence="11">
    <location>
        <begin position="202"/>
        <end position="252"/>
    </location>
</feature>
<dbReference type="Gene3D" id="3.40.50.2300">
    <property type="match status" value="1"/>
</dbReference>
<dbReference type="NCBIfam" id="TIGR00229">
    <property type="entry name" value="sensory_box"/>
    <property type="match status" value="1"/>
</dbReference>
<dbReference type="SMART" id="SM00388">
    <property type="entry name" value="HisKA"/>
    <property type="match status" value="1"/>
</dbReference>
<feature type="modified residue" description="4-aspartylphosphate" evidence="8">
    <location>
        <position position="57"/>
    </location>
</feature>
<dbReference type="SUPFAM" id="SSF47384">
    <property type="entry name" value="Homodimeric domain of signal transducing histidine kinase"/>
    <property type="match status" value="1"/>
</dbReference>
<dbReference type="PROSITE" id="PS50113">
    <property type="entry name" value="PAC"/>
    <property type="match status" value="1"/>
</dbReference>
<dbReference type="InterPro" id="IPR001789">
    <property type="entry name" value="Sig_transdc_resp-reg_receiver"/>
</dbReference>
<keyword evidence="3 8" id="KW-0597">Phosphoprotein</keyword>
<evidence type="ECO:0000259" key="9">
    <source>
        <dbReference type="PROSITE" id="PS50109"/>
    </source>
</evidence>
<keyword evidence="12" id="KW-0547">Nucleotide-binding</keyword>
<protein>
    <recommendedName>
        <fullName evidence="2">histidine kinase</fullName>
        <ecNumber evidence="2">2.7.13.3</ecNumber>
    </recommendedName>
</protein>
<evidence type="ECO:0000313" key="12">
    <source>
        <dbReference type="EMBL" id="MEP0947803.1"/>
    </source>
</evidence>
<dbReference type="InterPro" id="IPR000700">
    <property type="entry name" value="PAS-assoc_C"/>
</dbReference>
<evidence type="ECO:0000259" key="10">
    <source>
        <dbReference type="PROSITE" id="PS50110"/>
    </source>
</evidence>
<dbReference type="PANTHER" id="PTHR42878">
    <property type="entry name" value="TWO-COMPONENT HISTIDINE KINASE"/>
    <property type="match status" value="1"/>
</dbReference>